<reference evidence="2" key="1">
    <citation type="journal article" date="2014" name="Int. J. Syst. Evol. Microbiol.">
        <title>Complete genome sequence of Corynebacterium casei LMG S-19264T (=DSM 44701T), isolated from a smear-ripened cheese.</title>
        <authorList>
            <consortium name="US DOE Joint Genome Institute (JGI-PGF)"/>
            <person name="Walter F."/>
            <person name="Albersmeier A."/>
            <person name="Kalinowski J."/>
            <person name="Ruckert C."/>
        </authorList>
    </citation>
    <scope>NUCLEOTIDE SEQUENCE</scope>
    <source>
        <strain evidence="2">CGMCC 4.7403</strain>
    </source>
</reference>
<proteinExistence type="predicted"/>
<feature type="region of interest" description="Disordered" evidence="1">
    <location>
        <begin position="1"/>
        <end position="24"/>
    </location>
</feature>
<organism evidence="2 3">
    <name type="scientific">Streptomyces capitiformicae</name>
    <dbReference type="NCBI Taxonomy" id="2014920"/>
    <lineage>
        <taxon>Bacteria</taxon>
        <taxon>Bacillati</taxon>
        <taxon>Actinomycetota</taxon>
        <taxon>Actinomycetes</taxon>
        <taxon>Kitasatosporales</taxon>
        <taxon>Streptomycetaceae</taxon>
        <taxon>Streptomyces</taxon>
    </lineage>
</organism>
<feature type="region of interest" description="Disordered" evidence="1">
    <location>
        <begin position="105"/>
        <end position="127"/>
    </location>
</feature>
<comment type="caution">
    <text evidence="2">The sequence shown here is derived from an EMBL/GenBank/DDBJ whole genome shotgun (WGS) entry which is preliminary data.</text>
</comment>
<evidence type="ECO:0000256" key="1">
    <source>
        <dbReference type="SAM" id="MobiDB-lite"/>
    </source>
</evidence>
<name>A0A918ZMK3_9ACTN</name>
<sequence length="127" mass="13395">MLGRVQRDGDLVAERHPDERGDRGIAAEARRVQSYGGDVRVPGQGRVYLEGVAESDRALAAQTSVFRVSLGRAESATAGAAFPVLLRIPVRLDMHLCVGRHVILSSGSSRGGGPGPPVDAQSVWKGP</sequence>
<keyword evidence="3" id="KW-1185">Reference proteome</keyword>
<dbReference type="AlphaFoldDB" id="A0A918ZMK3"/>
<dbReference type="EMBL" id="BNAT01000048">
    <property type="protein sequence ID" value="GHE58942.1"/>
    <property type="molecule type" value="Genomic_DNA"/>
</dbReference>
<gene>
    <name evidence="2" type="ORF">GCM10017771_82000</name>
</gene>
<protein>
    <submittedName>
        <fullName evidence="2">Uncharacterized protein</fullName>
    </submittedName>
</protein>
<accession>A0A918ZMK3</accession>
<dbReference type="Proteomes" id="UP000603227">
    <property type="component" value="Unassembled WGS sequence"/>
</dbReference>
<evidence type="ECO:0000313" key="2">
    <source>
        <dbReference type="EMBL" id="GHE58942.1"/>
    </source>
</evidence>
<evidence type="ECO:0000313" key="3">
    <source>
        <dbReference type="Proteomes" id="UP000603227"/>
    </source>
</evidence>
<reference evidence="2" key="2">
    <citation type="submission" date="2020-09" db="EMBL/GenBank/DDBJ databases">
        <authorList>
            <person name="Sun Q."/>
            <person name="Zhou Y."/>
        </authorList>
    </citation>
    <scope>NUCLEOTIDE SEQUENCE</scope>
    <source>
        <strain evidence="2">CGMCC 4.7403</strain>
    </source>
</reference>